<feature type="transmembrane region" description="Helical" evidence="1">
    <location>
        <begin position="6"/>
        <end position="26"/>
    </location>
</feature>
<dbReference type="AlphaFoldDB" id="A0A2J0PCF2"/>
<organism evidence="3">
    <name type="scientific">Enterobacter kobei</name>
    <dbReference type="NCBI Taxonomy" id="208224"/>
    <lineage>
        <taxon>Bacteria</taxon>
        <taxon>Pseudomonadati</taxon>
        <taxon>Pseudomonadota</taxon>
        <taxon>Gammaproteobacteria</taxon>
        <taxon>Enterobacterales</taxon>
        <taxon>Enterobacteriaceae</taxon>
        <taxon>Enterobacter</taxon>
        <taxon>Enterobacter cloacae complex</taxon>
    </lineage>
</organism>
<dbReference type="GO" id="GO:0016020">
    <property type="term" value="C:membrane"/>
    <property type="evidence" value="ECO:0007669"/>
    <property type="project" value="TreeGrafter"/>
</dbReference>
<evidence type="ECO:0000259" key="2">
    <source>
        <dbReference type="Pfam" id="PF01757"/>
    </source>
</evidence>
<name>A0A2J0PCF2_9ENTR</name>
<dbReference type="PANTHER" id="PTHR23028">
    <property type="entry name" value="ACETYLTRANSFERASE"/>
    <property type="match status" value="1"/>
</dbReference>
<dbReference type="InterPro" id="IPR002656">
    <property type="entry name" value="Acyl_transf_3_dom"/>
</dbReference>
<feature type="transmembrane region" description="Helical" evidence="1">
    <location>
        <begin position="130"/>
        <end position="153"/>
    </location>
</feature>
<comment type="caution">
    <text evidence="3">The sequence shown here is derived from an EMBL/GenBank/DDBJ whole genome shotgun (WGS) entry which is preliminary data.</text>
</comment>
<feature type="transmembrane region" description="Helical" evidence="1">
    <location>
        <begin position="47"/>
        <end position="66"/>
    </location>
</feature>
<feature type="transmembrane region" description="Helical" evidence="1">
    <location>
        <begin position="187"/>
        <end position="207"/>
    </location>
</feature>
<keyword evidence="1" id="KW-0812">Transmembrane</keyword>
<keyword evidence="1" id="KW-1133">Transmembrane helix</keyword>
<dbReference type="Proteomes" id="UP000230495">
    <property type="component" value="Unassembled WGS sequence"/>
</dbReference>
<dbReference type="InterPro" id="IPR050879">
    <property type="entry name" value="Acyltransferase_3"/>
</dbReference>
<dbReference type="GO" id="GO:0000271">
    <property type="term" value="P:polysaccharide biosynthetic process"/>
    <property type="evidence" value="ECO:0007669"/>
    <property type="project" value="TreeGrafter"/>
</dbReference>
<keyword evidence="3" id="KW-0808">Transferase</keyword>
<feature type="domain" description="Acyltransferase 3" evidence="2">
    <location>
        <begin position="45"/>
        <end position="373"/>
    </location>
</feature>
<dbReference type="OrthoDB" id="9767863at2"/>
<evidence type="ECO:0000313" key="3">
    <source>
        <dbReference type="EMBL" id="PJD66248.1"/>
    </source>
</evidence>
<reference evidence="3 4" key="1">
    <citation type="journal article" date="2017" name="J. Antimicrob. Chemother.">
        <title>Characterization of the population structure, drug resistance mechanisms and plasmids of the community-associated Enterobacter cloacae complex in China.</title>
        <authorList>
            <person name="Zhou K."/>
            <person name="Yu W."/>
            <person name="Cao X."/>
            <person name="Shen P."/>
            <person name="Lu H."/>
            <person name="Luo Q."/>
            <person name="Rossen J.W.A."/>
            <person name="Xiao Y."/>
        </authorList>
    </citation>
    <scope>NUCLEOTIDE SEQUENCE [LARGE SCALE GENOMIC DNA]</scope>
    <source>
        <strain evidence="3">ECC1097</strain>
    </source>
</reference>
<feature type="transmembrane region" description="Helical" evidence="1">
    <location>
        <begin position="246"/>
        <end position="270"/>
    </location>
</feature>
<feature type="transmembrane region" description="Helical" evidence="1">
    <location>
        <begin position="219"/>
        <end position="239"/>
    </location>
</feature>
<evidence type="ECO:0000256" key="1">
    <source>
        <dbReference type="SAM" id="Phobius"/>
    </source>
</evidence>
<dbReference type="GO" id="GO:0016747">
    <property type="term" value="F:acyltransferase activity, transferring groups other than amino-acyl groups"/>
    <property type="evidence" value="ECO:0007669"/>
    <property type="project" value="InterPro"/>
</dbReference>
<feature type="transmembrane region" description="Helical" evidence="1">
    <location>
        <begin position="326"/>
        <end position="345"/>
    </location>
</feature>
<dbReference type="Pfam" id="PF01757">
    <property type="entry name" value="Acyl_transf_3"/>
    <property type="match status" value="1"/>
</dbReference>
<dbReference type="RefSeq" id="WP_032665468.1">
    <property type="nucleotide sequence ID" value="NZ_JAANZQ010000039.1"/>
</dbReference>
<feature type="transmembrane region" description="Helical" evidence="1">
    <location>
        <begin position="86"/>
        <end position="110"/>
    </location>
</feature>
<evidence type="ECO:0000313" key="4">
    <source>
        <dbReference type="Proteomes" id="UP000230495"/>
    </source>
</evidence>
<proteinExistence type="predicted"/>
<dbReference type="PANTHER" id="PTHR23028:SF53">
    <property type="entry name" value="ACYL_TRANSF_3 DOMAIN-CONTAINING PROTEIN"/>
    <property type="match status" value="1"/>
</dbReference>
<protein>
    <submittedName>
        <fullName evidence="3">Acyltransferase</fullName>
    </submittedName>
</protein>
<feature type="transmembrane region" description="Helical" evidence="1">
    <location>
        <begin position="282"/>
        <end position="306"/>
    </location>
</feature>
<accession>A0A2J0PCF2</accession>
<dbReference type="EMBL" id="NEEU01000038">
    <property type="protein sequence ID" value="PJD66248.1"/>
    <property type="molecule type" value="Genomic_DNA"/>
</dbReference>
<keyword evidence="1" id="KW-0472">Membrane</keyword>
<keyword evidence="3" id="KW-0012">Acyltransferase</keyword>
<gene>
    <name evidence="3" type="ORF">B9Q37_25285</name>
</gene>
<feature type="transmembrane region" description="Helical" evidence="1">
    <location>
        <begin position="357"/>
        <end position="377"/>
    </location>
</feature>
<sequence length="403" mass="44893">MAITPTDLLLIIFSPACAMLIAYALSTSSIKKSLNTNPGIFDKIEPLRGVAAALVVIHHSFYSYNLTYNARWAPLHAGLTDIPQPLINIIASFGGVGVIIFFMITGFLFVDKAVKCDGQIDFKKFYIGRFFRIVPAYIFVVIFVFAVAILTGARIYQSYSDYISAVFSWLLFGLAKPYTISSHIDNYLIVAGVFWTLGVEWKFYFLYPLICQFSKIKTATVALVLSAVMVSFLMIIGFFEGINGGILLSFIFGGLAALTLRFSMIIRSYLKNSLVSAFGLSISLYCIYIGMDVYSLFPCLGLFIAFVSMSNGDSVFGILNLKVFRWMGAISYSLYLSHGVFYFLFNKILMNNHEYLAPSAIAVLFAVAFSVVSYHFVEVKGISFGRNLSNKTKKSYLVSETTY</sequence>
<feature type="transmembrane region" description="Helical" evidence="1">
    <location>
        <begin position="159"/>
        <end position="175"/>
    </location>
</feature>